<keyword evidence="2" id="KW-1185">Reference proteome</keyword>
<dbReference type="Proteomes" id="UP001489719">
    <property type="component" value="Unassembled WGS sequence"/>
</dbReference>
<name>A0ACC3TKH4_9ASCO</name>
<protein>
    <submittedName>
        <fullName evidence="1">Uncharacterized protein</fullName>
    </submittedName>
</protein>
<organism evidence="1 2">
    <name type="scientific">Lipomyces orientalis</name>
    <dbReference type="NCBI Taxonomy" id="1233043"/>
    <lineage>
        <taxon>Eukaryota</taxon>
        <taxon>Fungi</taxon>
        <taxon>Dikarya</taxon>
        <taxon>Ascomycota</taxon>
        <taxon>Saccharomycotina</taxon>
        <taxon>Lipomycetes</taxon>
        <taxon>Lipomycetales</taxon>
        <taxon>Lipomycetaceae</taxon>
        <taxon>Lipomyces</taxon>
    </lineage>
</organism>
<accession>A0ACC3TKH4</accession>
<comment type="caution">
    <text evidence="1">The sequence shown here is derived from an EMBL/GenBank/DDBJ whole genome shotgun (WGS) entry which is preliminary data.</text>
</comment>
<reference evidence="2" key="1">
    <citation type="journal article" date="2024" name="Front. Bioeng. Biotechnol.">
        <title>Genome-scale model development and genomic sequencing of the oleaginous clade Lipomyces.</title>
        <authorList>
            <person name="Czajka J.J."/>
            <person name="Han Y."/>
            <person name="Kim J."/>
            <person name="Mondo S.J."/>
            <person name="Hofstad B.A."/>
            <person name="Robles A."/>
            <person name="Haridas S."/>
            <person name="Riley R."/>
            <person name="LaButti K."/>
            <person name="Pangilinan J."/>
            <person name="Andreopoulos W."/>
            <person name="Lipzen A."/>
            <person name="Yan J."/>
            <person name="Wang M."/>
            <person name="Ng V."/>
            <person name="Grigoriev I.V."/>
            <person name="Spatafora J.W."/>
            <person name="Magnuson J.K."/>
            <person name="Baker S.E."/>
            <person name="Pomraning K.R."/>
        </authorList>
    </citation>
    <scope>NUCLEOTIDE SEQUENCE [LARGE SCALE GENOMIC DNA]</scope>
    <source>
        <strain evidence="2">CBS 10300</strain>
    </source>
</reference>
<proteinExistence type="predicted"/>
<dbReference type="EMBL" id="MU970092">
    <property type="protein sequence ID" value="KAK9321688.1"/>
    <property type="molecule type" value="Genomic_DNA"/>
</dbReference>
<evidence type="ECO:0000313" key="2">
    <source>
        <dbReference type="Proteomes" id="UP001489719"/>
    </source>
</evidence>
<evidence type="ECO:0000313" key="1">
    <source>
        <dbReference type="EMBL" id="KAK9321688.1"/>
    </source>
</evidence>
<sequence length="111" mass="12725">MYRPEVAAYKCRCAEFILAITPPLPNLPHRDPSICGVPSLVIPRKDAQCVFSMRAERDRKPIRLTLKDGKVERWFLYRCPRCDLAVAYDTADKDAAYTYTLESALLKMDVD</sequence>
<gene>
    <name evidence="1" type="ORF">V1517DRAFT_325624</name>
</gene>